<dbReference type="KEGG" id="whj:H9Q79_02370"/>
<proteinExistence type="inferred from homology"/>
<sequence>MTCKEAQSMVREYIAGELPPKELERFIEHVRGCGNCYEELETFFMIDRAVRYLDEETEHSFNLKTLLEKDLKEKEHALARKRRSKWAIICLAVLVIVLMCLLLLDAFGIFQISRLF</sequence>
<accession>A0A7G9GEC6</accession>
<dbReference type="AlphaFoldDB" id="A0A7G9GEC6"/>
<evidence type="ECO:0000256" key="2">
    <source>
        <dbReference type="ARBA" id="ARBA00024438"/>
    </source>
</evidence>
<dbReference type="InterPro" id="IPR027383">
    <property type="entry name" value="Znf_put"/>
</dbReference>
<evidence type="ECO:0000259" key="4">
    <source>
        <dbReference type="Pfam" id="PF13490"/>
    </source>
</evidence>
<comment type="similarity">
    <text evidence="1">Belongs to the zinc-associated anti-sigma factor (ZAS) superfamily. Anti-sigma-W factor family.</text>
</comment>
<dbReference type="Pfam" id="PF13490">
    <property type="entry name" value="zf-HC2"/>
    <property type="match status" value="1"/>
</dbReference>
<keyword evidence="3" id="KW-0472">Membrane</keyword>
<evidence type="ECO:0000256" key="3">
    <source>
        <dbReference type="SAM" id="Phobius"/>
    </source>
</evidence>
<evidence type="ECO:0000256" key="1">
    <source>
        <dbReference type="ARBA" id="ARBA00024353"/>
    </source>
</evidence>
<evidence type="ECO:0000313" key="5">
    <source>
        <dbReference type="EMBL" id="QNM09158.1"/>
    </source>
</evidence>
<reference evidence="5 6" key="1">
    <citation type="submission" date="2020-08" db="EMBL/GenBank/DDBJ databases">
        <authorList>
            <person name="Liu C."/>
            <person name="Sun Q."/>
        </authorList>
    </citation>
    <scope>NUCLEOTIDE SEQUENCE [LARGE SCALE GENOMIC DNA]</scope>
    <source>
        <strain evidence="5 6">NSJ-29</strain>
    </source>
</reference>
<feature type="domain" description="Putative zinc-finger" evidence="4">
    <location>
        <begin position="3"/>
        <end position="36"/>
    </location>
</feature>
<name>A0A7G9GEC6_9FIRM</name>
<gene>
    <name evidence="5" type="ORF">H9Q79_02370</name>
</gene>
<dbReference type="InterPro" id="IPR041916">
    <property type="entry name" value="Anti_sigma_zinc_sf"/>
</dbReference>
<keyword evidence="6" id="KW-1185">Reference proteome</keyword>
<dbReference type="RefSeq" id="WP_249329126.1">
    <property type="nucleotide sequence ID" value="NZ_CP060635.1"/>
</dbReference>
<dbReference type="Proteomes" id="UP000515860">
    <property type="component" value="Chromosome"/>
</dbReference>
<dbReference type="EMBL" id="CP060635">
    <property type="protein sequence ID" value="QNM09158.1"/>
    <property type="molecule type" value="Genomic_DNA"/>
</dbReference>
<organism evidence="5 6">
    <name type="scientific">Wansuia hejianensis</name>
    <dbReference type="NCBI Taxonomy" id="2763667"/>
    <lineage>
        <taxon>Bacteria</taxon>
        <taxon>Bacillati</taxon>
        <taxon>Bacillota</taxon>
        <taxon>Clostridia</taxon>
        <taxon>Lachnospirales</taxon>
        <taxon>Lachnospiraceae</taxon>
        <taxon>Wansuia</taxon>
    </lineage>
</organism>
<evidence type="ECO:0000313" key="6">
    <source>
        <dbReference type="Proteomes" id="UP000515860"/>
    </source>
</evidence>
<protein>
    <recommendedName>
        <fullName evidence="2">Anti-sigma-W factor RsiW</fullName>
    </recommendedName>
</protein>
<feature type="transmembrane region" description="Helical" evidence="3">
    <location>
        <begin position="86"/>
        <end position="110"/>
    </location>
</feature>
<dbReference type="Gene3D" id="1.10.10.1320">
    <property type="entry name" value="Anti-sigma factor, zinc-finger domain"/>
    <property type="match status" value="1"/>
</dbReference>
<keyword evidence="3" id="KW-1133">Transmembrane helix</keyword>
<keyword evidence="3" id="KW-0812">Transmembrane</keyword>